<dbReference type="RefSeq" id="WP_074268649.1">
    <property type="nucleotide sequence ID" value="NZ_FSRM01000002.1"/>
</dbReference>
<accession>A0A1N6KEC7</accession>
<evidence type="ECO:0000313" key="3">
    <source>
        <dbReference type="EMBL" id="SIO54666.1"/>
    </source>
</evidence>
<reference evidence="3 4" key="1">
    <citation type="submission" date="2016-11" db="EMBL/GenBank/DDBJ databases">
        <authorList>
            <person name="Jaros S."/>
            <person name="Januszkiewicz K."/>
            <person name="Wedrychowicz H."/>
        </authorList>
    </citation>
    <scope>NUCLEOTIDE SEQUENCE [LARGE SCALE GENOMIC DNA]</scope>
    <source>
        <strain evidence="3 4">GAS86</strain>
    </source>
</reference>
<evidence type="ECO:0000313" key="4">
    <source>
        <dbReference type="Proteomes" id="UP000184693"/>
    </source>
</evidence>
<gene>
    <name evidence="3" type="ORF">SAMN05444168_6899</name>
</gene>
<dbReference type="Proteomes" id="UP000184693">
    <property type="component" value="Unassembled WGS sequence"/>
</dbReference>
<proteinExistence type="inferred from homology"/>
<dbReference type="PANTHER" id="PTHR46268:SF6">
    <property type="entry name" value="UNIVERSAL STRESS PROTEIN UP12"/>
    <property type="match status" value="1"/>
</dbReference>
<evidence type="ECO:0000256" key="1">
    <source>
        <dbReference type="ARBA" id="ARBA00008791"/>
    </source>
</evidence>
<dbReference type="InterPro" id="IPR006016">
    <property type="entry name" value="UspA"/>
</dbReference>
<dbReference type="AlphaFoldDB" id="A0A1N6KEC7"/>
<dbReference type="PANTHER" id="PTHR46268">
    <property type="entry name" value="STRESS RESPONSE PROTEIN NHAX"/>
    <property type="match status" value="1"/>
</dbReference>
<dbReference type="CDD" id="cd00293">
    <property type="entry name" value="USP-like"/>
    <property type="match status" value="1"/>
</dbReference>
<feature type="domain" description="UspA" evidence="2">
    <location>
        <begin position="1"/>
        <end position="143"/>
    </location>
</feature>
<dbReference type="SUPFAM" id="SSF52402">
    <property type="entry name" value="Adenine nucleotide alpha hydrolases-like"/>
    <property type="match status" value="1"/>
</dbReference>
<dbReference type="Pfam" id="PF00582">
    <property type="entry name" value="Usp"/>
    <property type="match status" value="1"/>
</dbReference>
<comment type="similarity">
    <text evidence="1">Belongs to the universal stress protein A family.</text>
</comment>
<dbReference type="EMBL" id="FSRM01000002">
    <property type="protein sequence ID" value="SIO54666.1"/>
    <property type="molecule type" value="Genomic_DNA"/>
</dbReference>
<evidence type="ECO:0000259" key="2">
    <source>
        <dbReference type="Pfam" id="PF00582"/>
    </source>
</evidence>
<dbReference type="OrthoDB" id="9129243at2"/>
<dbReference type="PRINTS" id="PR01438">
    <property type="entry name" value="UNVRSLSTRESS"/>
</dbReference>
<organism evidence="3 4">
    <name type="scientific">Paraburkholderia phenazinium</name>
    <dbReference type="NCBI Taxonomy" id="60549"/>
    <lineage>
        <taxon>Bacteria</taxon>
        <taxon>Pseudomonadati</taxon>
        <taxon>Pseudomonadota</taxon>
        <taxon>Betaproteobacteria</taxon>
        <taxon>Burkholderiales</taxon>
        <taxon>Burkholderiaceae</taxon>
        <taxon>Paraburkholderia</taxon>
    </lineage>
</organism>
<protein>
    <submittedName>
        <fullName evidence="3">Nucleotide-binding universal stress protein, UspA family</fullName>
    </submittedName>
</protein>
<dbReference type="InterPro" id="IPR006015">
    <property type="entry name" value="Universal_stress_UspA"/>
</dbReference>
<name>A0A1N6KEC7_9BURK</name>
<dbReference type="Gene3D" id="3.40.50.620">
    <property type="entry name" value="HUPs"/>
    <property type="match status" value="1"/>
</dbReference>
<dbReference type="InterPro" id="IPR014729">
    <property type="entry name" value="Rossmann-like_a/b/a_fold"/>
</dbReference>
<sequence length="168" mass="18017">MFKKILVAVSTSSADSVLAPAIEAARKYDAQVVALHVVDPSPSYIGGADCNFGLIVEAMEAHGHRVVTHVRSVLDTHALPAEVRMVTLPFSGMTVGRAIAAVAEETGADLILLGRRSASRWHWLSEDVAAEVMRHSSQPTQIVSDKPVANPARRGGRRWIDVTAAGTW</sequence>